<dbReference type="RefSeq" id="WP_012797721.1">
    <property type="nucleotide sequence ID" value="NC_013165.1"/>
</dbReference>
<keyword evidence="4" id="KW-1185">Reference proteome</keyword>
<feature type="domain" description="FIST C-domain" evidence="2">
    <location>
        <begin position="228"/>
        <end position="369"/>
    </location>
</feature>
<dbReference type="PANTHER" id="PTHR40252">
    <property type="entry name" value="BLR0328 PROTEIN"/>
    <property type="match status" value="1"/>
</dbReference>
<dbReference type="InterPro" id="IPR019494">
    <property type="entry name" value="FIST_C"/>
</dbReference>
<accession>C7N3M5</accession>
<proteinExistence type="predicted"/>
<reference evidence="3 4" key="1">
    <citation type="journal article" date="2009" name="Stand. Genomic Sci.">
        <title>Complete genome sequence of Slackia heliotrinireducens type strain (RHS 1).</title>
        <authorList>
            <person name="Pukall R."/>
            <person name="Lapidus A."/>
            <person name="Nolan M."/>
            <person name="Copeland A."/>
            <person name="Glavina Del Rio T."/>
            <person name="Lucas S."/>
            <person name="Chen F."/>
            <person name="Tice H."/>
            <person name="Cheng J.F."/>
            <person name="Chertkov O."/>
            <person name="Bruce D."/>
            <person name="Goodwin L."/>
            <person name="Kuske C."/>
            <person name="Brettin T."/>
            <person name="Detter J.C."/>
            <person name="Han C."/>
            <person name="Pitluck S."/>
            <person name="Pati A."/>
            <person name="Mavrommatis K."/>
            <person name="Ivanova N."/>
            <person name="Ovchinnikova G."/>
            <person name="Chen A."/>
            <person name="Palaniappan K."/>
            <person name="Schneider S."/>
            <person name="Rohde M."/>
            <person name="Chain P."/>
            <person name="D'haeseleer P."/>
            <person name="Goker M."/>
            <person name="Bristow J."/>
            <person name="Eisen J.A."/>
            <person name="Markowitz V."/>
            <person name="Kyrpides N.C."/>
            <person name="Klenk H.P."/>
            <person name="Hugenholtz P."/>
        </authorList>
    </citation>
    <scope>NUCLEOTIDE SEQUENCE [LARGE SCALE GENOMIC DNA]</scope>
    <source>
        <strain evidence="4">ATCC 29202 / DSM 20476 / NCTC 11029 / RHS 1</strain>
    </source>
</reference>
<evidence type="ECO:0000259" key="2">
    <source>
        <dbReference type="SMART" id="SM01204"/>
    </source>
</evidence>
<sequence length="387" mass="40039">MKGFVATSTAATAAEAGKDVAAKIAAGIEGAKVAMAYGSCAYDSAELLAAVAAELPGVPVVGNTSFTGIITPEGYVGGDTPFFGILALGGDDLVVGTAGAPRGEQCPRKTGAELAKAAMAAAGKDCAPAYWYMVASPAEEEYYIKGVTDVIGRVPFFGGSAADNSIAGEWWMYNGTETFQDGCVVAFFYTDAPFANKFTGAYAETDDFGVVTKMNGDRGIAEIDGKPALEVYAGWRGMPVDQLMGGDLLVASIVSPLGFKDRLGDLTLIRHPMGGNEDMSIAVGGKVVEKTCVVRMEGDVDCLVNSVAKTVGELNEKAGAKPAAYFFVHCGGRRAAIGDRIDEVADAFVKAADGVPFLVEFTFGEYGFEDDGLNAVGGLMLSFTALG</sequence>
<dbReference type="HOGENOM" id="CLU_052774_1_0_11"/>
<dbReference type="PANTHER" id="PTHR40252:SF2">
    <property type="entry name" value="BLR0328 PROTEIN"/>
    <property type="match status" value="1"/>
</dbReference>
<dbReference type="AlphaFoldDB" id="C7N3M5"/>
<dbReference type="Proteomes" id="UP000002026">
    <property type="component" value="Chromosome"/>
</dbReference>
<evidence type="ECO:0000259" key="1">
    <source>
        <dbReference type="SMART" id="SM00897"/>
    </source>
</evidence>
<dbReference type="EMBL" id="CP001684">
    <property type="protein sequence ID" value="ACV21616.1"/>
    <property type="molecule type" value="Genomic_DNA"/>
</dbReference>
<evidence type="ECO:0000313" key="3">
    <source>
        <dbReference type="EMBL" id="ACV21616.1"/>
    </source>
</evidence>
<dbReference type="SMART" id="SM01204">
    <property type="entry name" value="FIST_C"/>
    <property type="match status" value="1"/>
</dbReference>
<dbReference type="eggNOG" id="COG3287">
    <property type="taxonomic scope" value="Bacteria"/>
</dbReference>
<organism evidence="3 4">
    <name type="scientific">Slackia heliotrinireducens (strain ATCC 29202 / DSM 20476 / NCTC 11029 / RHS 1)</name>
    <name type="common">Peptococcus heliotrinreducens</name>
    <dbReference type="NCBI Taxonomy" id="471855"/>
    <lineage>
        <taxon>Bacteria</taxon>
        <taxon>Bacillati</taxon>
        <taxon>Actinomycetota</taxon>
        <taxon>Coriobacteriia</taxon>
        <taxon>Eggerthellales</taxon>
        <taxon>Eggerthellaceae</taxon>
        <taxon>Slackia</taxon>
    </lineage>
</organism>
<gene>
    <name evidence="3" type="ordered locus">Shel_05570</name>
</gene>
<dbReference type="InterPro" id="IPR013702">
    <property type="entry name" value="FIST_domain_N"/>
</dbReference>
<dbReference type="KEGG" id="shi:Shel_05570"/>
<protein>
    <submittedName>
        <fullName evidence="3">Uncharacterized conserved protein</fullName>
    </submittedName>
</protein>
<name>C7N3M5_SLAHD</name>
<dbReference type="SMART" id="SM00897">
    <property type="entry name" value="FIST"/>
    <property type="match status" value="1"/>
</dbReference>
<dbReference type="Pfam" id="PF10442">
    <property type="entry name" value="FIST_C"/>
    <property type="match status" value="1"/>
</dbReference>
<feature type="domain" description="FIST" evidence="1">
    <location>
        <begin position="30"/>
        <end position="227"/>
    </location>
</feature>
<dbReference type="Pfam" id="PF08495">
    <property type="entry name" value="FIST"/>
    <property type="match status" value="1"/>
</dbReference>
<evidence type="ECO:0000313" key="4">
    <source>
        <dbReference type="Proteomes" id="UP000002026"/>
    </source>
</evidence>
<dbReference type="STRING" id="471855.Shel_05570"/>